<protein>
    <submittedName>
        <fullName evidence="6">NUDIX hydrolase</fullName>
    </submittedName>
</protein>
<reference evidence="7" key="1">
    <citation type="journal article" date="2019" name="Int. J. Syst. Evol. Microbiol.">
        <title>The Global Catalogue of Microorganisms (GCM) 10K type strain sequencing project: providing services to taxonomists for standard genome sequencing and annotation.</title>
        <authorList>
            <consortium name="The Broad Institute Genomics Platform"/>
            <consortium name="The Broad Institute Genome Sequencing Center for Infectious Disease"/>
            <person name="Wu L."/>
            <person name="Ma J."/>
        </authorList>
    </citation>
    <scope>NUCLEOTIDE SEQUENCE [LARGE SCALE GENOMIC DNA]</scope>
    <source>
        <strain evidence="7">KCTC 52165</strain>
    </source>
</reference>
<evidence type="ECO:0000256" key="4">
    <source>
        <dbReference type="ARBA" id="ARBA00022842"/>
    </source>
</evidence>
<dbReference type="Proteomes" id="UP001595583">
    <property type="component" value="Unassembled WGS sequence"/>
</dbReference>
<keyword evidence="2" id="KW-0479">Metal-binding</keyword>
<keyword evidence="4" id="KW-0460">Magnesium</keyword>
<comment type="caution">
    <text evidence="6">The sequence shown here is derived from an EMBL/GenBank/DDBJ whole genome shotgun (WGS) entry which is preliminary data.</text>
</comment>
<name>A0ABV7K8H1_9HYPH</name>
<dbReference type="PROSITE" id="PS51462">
    <property type="entry name" value="NUDIX"/>
    <property type="match status" value="1"/>
</dbReference>
<evidence type="ECO:0000256" key="2">
    <source>
        <dbReference type="ARBA" id="ARBA00022723"/>
    </source>
</evidence>
<dbReference type="InterPro" id="IPR000086">
    <property type="entry name" value="NUDIX_hydrolase_dom"/>
</dbReference>
<dbReference type="SUPFAM" id="SSF55811">
    <property type="entry name" value="Nudix"/>
    <property type="match status" value="1"/>
</dbReference>
<comment type="cofactor">
    <cofactor evidence="1">
        <name>Mg(2+)</name>
        <dbReference type="ChEBI" id="CHEBI:18420"/>
    </cofactor>
</comment>
<evidence type="ECO:0000256" key="3">
    <source>
        <dbReference type="ARBA" id="ARBA00022801"/>
    </source>
</evidence>
<accession>A0ABV7K8H1</accession>
<dbReference type="PANTHER" id="PTHR12629:SF0">
    <property type="entry name" value="DIPHOSPHOINOSITOL-POLYPHOSPHATE DIPHOSPHATASE"/>
    <property type="match status" value="1"/>
</dbReference>
<dbReference type="PANTHER" id="PTHR12629">
    <property type="entry name" value="DIPHOSPHOINOSITOL POLYPHOSPHATE PHOSPHOHYDROLASE"/>
    <property type="match status" value="1"/>
</dbReference>
<dbReference type="RefSeq" id="WP_378221529.1">
    <property type="nucleotide sequence ID" value="NZ_JBHRTK010000012.1"/>
</dbReference>
<keyword evidence="7" id="KW-1185">Reference proteome</keyword>
<organism evidence="6 7">
    <name type="scientific">Aquamicrobium soli</name>
    <dbReference type="NCBI Taxonomy" id="1811518"/>
    <lineage>
        <taxon>Bacteria</taxon>
        <taxon>Pseudomonadati</taxon>
        <taxon>Pseudomonadota</taxon>
        <taxon>Alphaproteobacteria</taxon>
        <taxon>Hyphomicrobiales</taxon>
        <taxon>Phyllobacteriaceae</taxon>
        <taxon>Aquamicrobium</taxon>
    </lineage>
</organism>
<proteinExistence type="predicted"/>
<dbReference type="GO" id="GO:0016787">
    <property type="term" value="F:hydrolase activity"/>
    <property type="evidence" value="ECO:0007669"/>
    <property type="project" value="UniProtKB-KW"/>
</dbReference>
<evidence type="ECO:0000313" key="6">
    <source>
        <dbReference type="EMBL" id="MFC3206629.1"/>
    </source>
</evidence>
<evidence type="ECO:0000259" key="5">
    <source>
        <dbReference type="PROSITE" id="PS51462"/>
    </source>
</evidence>
<dbReference type="EMBL" id="JBHRTK010000012">
    <property type="protein sequence ID" value="MFC3206629.1"/>
    <property type="molecule type" value="Genomic_DNA"/>
</dbReference>
<dbReference type="Gene3D" id="3.90.79.10">
    <property type="entry name" value="Nucleoside Triphosphate Pyrophosphohydrolase"/>
    <property type="match status" value="1"/>
</dbReference>
<dbReference type="CDD" id="cd04666">
    <property type="entry name" value="NUDIX_DIPP2_like_Nudt4"/>
    <property type="match status" value="1"/>
</dbReference>
<sequence>MDIAMMVDVDKTPGTATAEARQQYGVLPWRFRGKGGIEMLLITSRERGRWIVPRGWPMEGRAPFMTAALEAFEEAGIIGDIDPQPLTDFHYLKGHDDGSREHVKVTLFGMNVQGTLTHWRERGQRKRQWFGLDEAAARLDDVELARFVRMLASDPARLVKRHRSRRGFGLQRPAPEIGLA</sequence>
<dbReference type="InterPro" id="IPR047198">
    <property type="entry name" value="DDP-like_NUDIX"/>
</dbReference>
<feature type="domain" description="Nudix hydrolase" evidence="5">
    <location>
        <begin position="19"/>
        <end position="152"/>
    </location>
</feature>
<keyword evidence="3 6" id="KW-0378">Hydrolase</keyword>
<gene>
    <name evidence="6" type="ORF">ACFOHJ_10440</name>
</gene>
<evidence type="ECO:0000313" key="7">
    <source>
        <dbReference type="Proteomes" id="UP001595583"/>
    </source>
</evidence>
<dbReference type="Pfam" id="PF00293">
    <property type="entry name" value="NUDIX"/>
    <property type="match status" value="1"/>
</dbReference>
<dbReference type="InterPro" id="IPR015797">
    <property type="entry name" value="NUDIX_hydrolase-like_dom_sf"/>
</dbReference>
<evidence type="ECO:0000256" key="1">
    <source>
        <dbReference type="ARBA" id="ARBA00001946"/>
    </source>
</evidence>